<dbReference type="Pfam" id="PF20976">
    <property type="entry name" value="Pop8"/>
    <property type="match status" value="1"/>
</dbReference>
<name>A0ABP0ALW5_9PEZI</name>
<protein>
    <recommendedName>
        <fullName evidence="2">Ribonucleases P/MRP subunit Pop8-like domain-containing protein</fullName>
    </recommendedName>
</protein>
<dbReference type="InterPro" id="IPR049128">
    <property type="entry name" value="Pop8-like_dom"/>
</dbReference>
<keyword evidence="4" id="KW-1185">Reference proteome</keyword>
<feature type="region of interest" description="Disordered" evidence="1">
    <location>
        <begin position="1"/>
        <end position="38"/>
    </location>
</feature>
<dbReference type="EMBL" id="CAWUHB010000001">
    <property type="protein sequence ID" value="CAK7208281.1"/>
    <property type="molecule type" value="Genomic_DNA"/>
</dbReference>
<reference evidence="3 4" key="1">
    <citation type="submission" date="2024-01" db="EMBL/GenBank/DDBJ databases">
        <authorList>
            <person name="Allen C."/>
            <person name="Tagirdzhanova G."/>
        </authorList>
    </citation>
    <scope>NUCLEOTIDE SEQUENCE [LARGE SCALE GENOMIC DNA]</scope>
</reference>
<gene>
    <name evidence="3" type="ORF">SCUCBS95973_000049</name>
</gene>
<dbReference type="PANTHER" id="PTHR28173:SF1">
    <property type="entry name" value="RIBONUCLEASES P_MRP PROTEIN SUBUNIT POP8"/>
    <property type="match status" value="1"/>
</dbReference>
<evidence type="ECO:0000313" key="4">
    <source>
        <dbReference type="Proteomes" id="UP001642405"/>
    </source>
</evidence>
<sequence>MAPEDRQDTAVADTSLAPSVAATAKSKTSKERNTRELYSSTIGRPPFAYARIEVVHSSAPLGSRTGSDQEALDALQARSYCDAALKQFLGATGAAIPLDLLKLDGSEFWVRLPREDLGLFAAALAAWNPVSRRGASTALRLKASGSWLGSLIGRAEQSSLWKDAAT</sequence>
<feature type="domain" description="Ribonucleases P/MRP subunit Pop8-like" evidence="2">
    <location>
        <begin position="47"/>
        <end position="127"/>
    </location>
</feature>
<dbReference type="Proteomes" id="UP001642405">
    <property type="component" value="Unassembled WGS sequence"/>
</dbReference>
<evidence type="ECO:0000313" key="3">
    <source>
        <dbReference type="EMBL" id="CAK7208281.1"/>
    </source>
</evidence>
<evidence type="ECO:0000256" key="1">
    <source>
        <dbReference type="SAM" id="MobiDB-lite"/>
    </source>
</evidence>
<evidence type="ECO:0000259" key="2">
    <source>
        <dbReference type="Pfam" id="PF20976"/>
    </source>
</evidence>
<proteinExistence type="predicted"/>
<accession>A0ABP0ALW5</accession>
<comment type="caution">
    <text evidence="3">The sequence shown here is derived from an EMBL/GenBank/DDBJ whole genome shotgun (WGS) entry which is preliminary data.</text>
</comment>
<organism evidence="3 4">
    <name type="scientific">Sporothrix curviconia</name>
    <dbReference type="NCBI Taxonomy" id="1260050"/>
    <lineage>
        <taxon>Eukaryota</taxon>
        <taxon>Fungi</taxon>
        <taxon>Dikarya</taxon>
        <taxon>Ascomycota</taxon>
        <taxon>Pezizomycotina</taxon>
        <taxon>Sordariomycetes</taxon>
        <taxon>Sordariomycetidae</taxon>
        <taxon>Ophiostomatales</taxon>
        <taxon>Ophiostomataceae</taxon>
        <taxon>Sporothrix</taxon>
    </lineage>
</organism>
<dbReference type="InterPro" id="IPR020347">
    <property type="entry name" value="Pop8"/>
</dbReference>
<dbReference type="PANTHER" id="PTHR28173">
    <property type="entry name" value="RIBONUCLEASES P/MRP PROTEIN SUBUNIT POP8"/>
    <property type="match status" value="1"/>
</dbReference>